<reference evidence="21 22" key="2">
    <citation type="submission" date="2018-11" db="EMBL/GenBank/DDBJ databases">
        <authorList>
            <consortium name="Pathogen Informatics"/>
        </authorList>
    </citation>
    <scope>NUCLEOTIDE SEQUENCE [LARGE SCALE GENOMIC DNA]</scope>
</reference>
<dbReference type="GO" id="GO:0005524">
    <property type="term" value="F:ATP binding"/>
    <property type="evidence" value="ECO:0007669"/>
    <property type="project" value="UniProtKB-UniRule"/>
</dbReference>
<dbReference type="InterPro" id="IPR011009">
    <property type="entry name" value="Kinase-like_dom_sf"/>
</dbReference>
<dbReference type="PROSITE" id="PS00109">
    <property type="entry name" value="PROTEIN_KINASE_TYR"/>
    <property type="match status" value="1"/>
</dbReference>
<dbReference type="InterPro" id="IPR011993">
    <property type="entry name" value="PH-like_dom_sf"/>
</dbReference>
<evidence type="ECO:0000256" key="18">
    <source>
        <dbReference type="PROSITE-ProRule" id="PRU10141"/>
    </source>
</evidence>
<feature type="binding site" evidence="18">
    <location>
        <position position="391"/>
    </location>
    <ligand>
        <name>ATP</name>
        <dbReference type="ChEBI" id="CHEBI:30616"/>
    </ligand>
</feature>
<dbReference type="SUPFAM" id="SSF47031">
    <property type="entry name" value="Second domain of FERM"/>
    <property type="match status" value="1"/>
</dbReference>
<dbReference type="PROSITE" id="PS50011">
    <property type="entry name" value="PROTEIN_KINASE_DOM"/>
    <property type="match status" value="1"/>
</dbReference>
<keyword evidence="7" id="KW-0963">Cytoplasm</keyword>
<evidence type="ECO:0000313" key="21">
    <source>
        <dbReference type="EMBL" id="VDM95249.1"/>
    </source>
</evidence>
<keyword evidence="14" id="KW-0472">Membrane</keyword>
<evidence type="ECO:0000259" key="20">
    <source>
        <dbReference type="PROSITE" id="PS50057"/>
    </source>
</evidence>
<dbReference type="InterPro" id="IPR020635">
    <property type="entry name" value="Tyr_kinase_cat_dom"/>
</dbReference>
<dbReference type="Gene3D" id="1.10.510.10">
    <property type="entry name" value="Transferase(Phosphotransferase) domain 1"/>
    <property type="match status" value="1"/>
</dbReference>
<keyword evidence="15" id="KW-0829">Tyrosine-protein kinase</keyword>
<dbReference type="GO" id="GO:0048680">
    <property type="term" value="P:positive regulation of axon regeneration"/>
    <property type="evidence" value="ECO:0007669"/>
    <property type="project" value="UniProtKB-ARBA"/>
</dbReference>
<dbReference type="Pfam" id="PF21477">
    <property type="entry name" value="FERM_C_FAK1"/>
    <property type="match status" value="1"/>
</dbReference>
<organism evidence="23">
    <name type="scientific">Thelazia callipaeda</name>
    <name type="common">Oriental eyeworm</name>
    <name type="synonym">Parasitic nematode</name>
    <dbReference type="NCBI Taxonomy" id="103827"/>
    <lineage>
        <taxon>Eukaryota</taxon>
        <taxon>Metazoa</taxon>
        <taxon>Ecdysozoa</taxon>
        <taxon>Nematoda</taxon>
        <taxon>Chromadorea</taxon>
        <taxon>Rhabditida</taxon>
        <taxon>Spirurina</taxon>
        <taxon>Spiruromorpha</taxon>
        <taxon>Thelazioidea</taxon>
        <taxon>Thelaziidae</taxon>
        <taxon>Thelazia</taxon>
    </lineage>
</organism>
<dbReference type="InterPro" id="IPR000299">
    <property type="entry name" value="FERM_domain"/>
</dbReference>
<dbReference type="AlphaFoldDB" id="A0A158RAN9"/>
<dbReference type="GO" id="GO:0042995">
    <property type="term" value="C:cell projection"/>
    <property type="evidence" value="ECO:0007669"/>
    <property type="project" value="UniProtKB-SubCell"/>
</dbReference>
<dbReference type="FunFam" id="1.10.510.10:FF:001512">
    <property type="entry name" value="Receptor tyrosine-protein kinase erbB-2"/>
    <property type="match status" value="1"/>
</dbReference>
<keyword evidence="6" id="KW-1003">Cell membrane</keyword>
<dbReference type="InterPro" id="IPR019749">
    <property type="entry name" value="Band_41_domain"/>
</dbReference>
<evidence type="ECO:0000256" key="5">
    <source>
        <dbReference type="ARBA" id="ARBA00011902"/>
    </source>
</evidence>
<dbReference type="OMA" id="EIMSYGQ"/>
<keyword evidence="22" id="KW-1185">Reference proteome</keyword>
<evidence type="ECO:0000256" key="4">
    <source>
        <dbReference type="ARBA" id="ARBA00004496"/>
    </source>
</evidence>
<dbReference type="Pfam" id="PF07714">
    <property type="entry name" value="PK_Tyr_Ser-Thr"/>
    <property type="match status" value="1"/>
</dbReference>
<dbReference type="InterPro" id="IPR019748">
    <property type="entry name" value="FERM_central"/>
</dbReference>
<keyword evidence="11" id="KW-0418">Kinase</keyword>
<evidence type="ECO:0000256" key="10">
    <source>
        <dbReference type="ARBA" id="ARBA00022741"/>
    </source>
</evidence>
<dbReference type="PANTHER" id="PTHR24418">
    <property type="entry name" value="TYROSINE-PROTEIN KINASE"/>
    <property type="match status" value="1"/>
</dbReference>
<dbReference type="InterPro" id="IPR017441">
    <property type="entry name" value="Protein_kinase_ATP_BS"/>
</dbReference>
<dbReference type="WBParaSite" id="TCLT_0000032101-mRNA-1">
    <property type="protein sequence ID" value="TCLT_0000032101-mRNA-1"/>
    <property type="gene ID" value="TCLT_0000032101"/>
</dbReference>
<dbReference type="Gene3D" id="3.10.20.90">
    <property type="entry name" value="Phosphatidylinositol 3-kinase Catalytic Subunit, Chain A, domain 1"/>
    <property type="match status" value="1"/>
</dbReference>
<dbReference type="SUPFAM" id="SSF54236">
    <property type="entry name" value="Ubiquitin-like"/>
    <property type="match status" value="1"/>
</dbReference>
<feature type="domain" description="Protein kinase" evidence="19">
    <location>
        <begin position="359"/>
        <end position="617"/>
    </location>
</feature>
<feature type="domain" description="FERM" evidence="20">
    <location>
        <begin position="5"/>
        <end position="328"/>
    </location>
</feature>
<dbReference type="OrthoDB" id="9976756at2759"/>
<protein>
    <recommendedName>
        <fullName evidence="5">receptor protein-tyrosine kinase</fullName>
        <ecNumber evidence="5">2.7.10.1</ecNumber>
    </recommendedName>
</protein>
<evidence type="ECO:0000259" key="19">
    <source>
        <dbReference type="PROSITE" id="PS50011"/>
    </source>
</evidence>
<evidence type="ECO:0000256" key="6">
    <source>
        <dbReference type="ARBA" id="ARBA00022475"/>
    </source>
</evidence>
<dbReference type="InterPro" id="IPR049385">
    <property type="entry name" value="FAK1-like_FERM_C"/>
</dbReference>
<dbReference type="CDD" id="cd13190">
    <property type="entry name" value="FERM_C_FAK1"/>
    <property type="match status" value="1"/>
</dbReference>
<evidence type="ECO:0000313" key="23">
    <source>
        <dbReference type="WBParaSite" id="TCLT_0000032101-mRNA-1"/>
    </source>
</evidence>
<dbReference type="STRING" id="103827.A0A158RAN9"/>
<comment type="catalytic activity">
    <reaction evidence="17">
        <text>L-tyrosyl-[protein] + ATP = O-phospho-L-tyrosyl-[protein] + ADP + H(+)</text>
        <dbReference type="Rhea" id="RHEA:10596"/>
        <dbReference type="Rhea" id="RHEA-COMP:10136"/>
        <dbReference type="Rhea" id="RHEA-COMP:20101"/>
        <dbReference type="ChEBI" id="CHEBI:15378"/>
        <dbReference type="ChEBI" id="CHEBI:30616"/>
        <dbReference type="ChEBI" id="CHEBI:46858"/>
        <dbReference type="ChEBI" id="CHEBI:61978"/>
        <dbReference type="ChEBI" id="CHEBI:456216"/>
        <dbReference type="EC" id="2.7.10.1"/>
    </reaction>
</comment>
<dbReference type="SUPFAM" id="SSF50729">
    <property type="entry name" value="PH domain-like"/>
    <property type="match status" value="1"/>
</dbReference>
<dbReference type="Pfam" id="PF18038">
    <property type="entry name" value="FERM_N_2"/>
    <property type="match status" value="1"/>
</dbReference>
<accession>A0A158RAN9</accession>
<dbReference type="Gene3D" id="3.30.200.20">
    <property type="entry name" value="Phosphorylase Kinase, domain 1"/>
    <property type="match status" value="1"/>
</dbReference>
<evidence type="ECO:0000256" key="8">
    <source>
        <dbReference type="ARBA" id="ARBA00022553"/>
    </source>
</evidence>
<keyword evidence="8" id="KW-0597">Phosphoprotein</keyword>
<dbReference type="CDD" id="cd14473">
    <property type="entry name" value="FERM_B-lobe"/>
    <property type="match status" value="1"/>
</dbReference>
<dbReference type="Gene3D" id="1.20.120.330">
    <property type="entry name" value="Nucleotidyltransferases domain 2"/>
    <property type="match status" value="1"/>
</dbReference>
<dbReference type="GO" id="GO:0061564">
    <property type="term" value="P:axon development"/>
    <property type="evidence" value="ECO:0007669"/>
    <property type="project" value="UniProtKB-ARBA"/>
</dbReference>
<dbReference type="GO" id="GO:0005737">
    <property type="term" value="C:cytoplasm"/>
    <property type="evidence" value="ECO:0007669"/>
    <property type="project" value="UniProtKB-SubCell"/>
</dbReference>
<keyword evidence="13" id="KW-0965">Cell junction</keyword>
<dbReference type="EMBL" id="UYYF01000021">
    <property type="protein sequence ID" value="VDM95249.1"/>
    <property type="molecule type" value="Genomic_DNA"/>
</dbReference>
<dbReference type="GO" id="GO:0005886">
    <property type="term" value="C:plasma membrane"/>
    <property type="evidence" value="ECO:0007669"/>
    <property type="project" value="UniProtKB-SubCell"/>
</dbReference>
<name>A0A158RAN9_THECL</name>
<dbReference type="InterPro" id="IPR035963">
    <property type="entry name" value="FERM_2"/>
</dbReference>
<keyword evidence="12 18" id="KW-0067">ATP-binding</keyword>
<evidence type="ECO:0000256" key="7">
    <source>
        <dbReference type="ARBA" id="ARBA00022490"/>
    </source>
</evidence>
<dbReference type="PROSITE" id="PS00107">
    <property type="entry name" value="PROTEIN_KINASE_ATP"/>
    <property type="match status" value="1"/>
</dbReference>
<dbReference type="InterPro" id="IPR001245">
    <property type="entry name" value="Ser-Thr/Tyr_kinase_cat_dom"/>
</dbReference>
<dbReference type="SMART" id="SM00219">
    <property type="entry name" value="TyrKc"/>
    <property type="match status" value="1"/>
</dbReference>
<dbReference type="SUPFAM" id="SSF56112">
    <property type="entry name" value="Protein kinase-like (PK-like)"/>
    <property type="match status" value="1"/>
</dbReference>
<dbReference type="SUPFAM" id="SSF68993">
    <property type="entry name" value="FAT domain of focal adhesion kinase"/>
    <property type="match status" value="1"/>
</dbReference>
<sequence length="858" mass="98053">MNETDIILVHLPNGTAKSVRFDFQTKVQKVICVVLSSVGIYRVSFKHFALRLKQISIGSTCSKNDDCQWLHSSLTMRDVYDKFFSNQSNPTQQRFELRIRFIPKDLQEMYQTQLDAFMFLHEQVLADYLTQISWKVPEETAMELAALQIRKELGSQNMCAVEKFINLDELEAGGTLSRLLPQAMLAKLKSKQLRKALVAAVKRHIPLTSVECIFRFLEIVKRITQFDIEIFKASLGMVWKYPLDVMVGMVVGISYVVDGRCEPTLLAQLQHVSSLVLSKSDNMSQKTIVSLKISGSTQHLNIILPTWSMAESLAHLIDGYHILLQQGSIWAPSNVADGFKMKFMTISVINKVCINRSQITLEELLGDGQFGNVYKGTFTNEDNEVDAVAIKVCKIDNEIVGRHNFVEEAFTMNRFHHQHIIALIGICVEMPVWIVMELAPFGELRQYLICNCETVDLSIQLLFSEQLSSAIFYLHSCKYVHRDIAARNVLVSSPRCVKLSDFGLSRCVQDENFYTASQGKLPIKWMAPESINYRRFSTATDVWMFGVCLWEILMFGMKPWQGVRNQDIVMQIEMGERLQKPSGCPRVLYELMLRMWNFEPSERPSMFEVNRYLSSLLDQIDLHLPYESLTAPSYNVAPVLEVDSETMPTSTLWRTLEQQRIQSEEDDRWLEEEEEKLLPLPALSTIRAQHVELLSKKQPLLSKHDDIPSCYQIDRRDDPVNKAIFTVVGSITYLSKKFQASLTIGEFSKSIKVIISELENLLKEFSLTIPTLNVSDQDEVKLVGVLLESDLRNLSEALRQLSDEDNSRTYHASLQRKVLKITHRLAFNCKQLLVVIDSARIRSGVAKFQPKNISSSPE</sequence>
<dbReference type="PRINTS" id="PR00109">
    <property type="entry name" value="TYRKINASE"/>
</dbReference>
<keyword evidence="16" id="KW-0966">Cell projection</keyword>
<dbReference type="SMART" id="SM00295">
    <property type="entry name" value="B41"/>
    <property type="match status" value="1"/>
</dbReference>
<dbReference type="EC" id="2.7.10.1" evidence="5"/>
<evidence type="ECO:0000256" key="12">
    <source>
        <dbReference type="ARBA" id="ARBA00022840"/>
    </source>
</evidence>
<proteinExistence type="predicted"/>
<dbReference type="InterPro" id="IPR041784">
    <property type="entry name" value="FAK1/PYK2_FERM_C"/>
</dbReference>
<dbReference type="InterPro" id="IPR029071">
    <property type="entry name" value="Ubiquitin-like_domsf"/>
</dbReference>
<dbReference type="InterPro" id="IPR036137">
    <property type="entry name" value="Focal_adhe_kin_target_dom_sf"/>
</dbReference>
<dbReference type="InterPro" id="IPR008266">
    <property type="entry name" value="Tyr_kinase_AS"/>
</dbReference>
<dbReference type="InterPro" id="IPR014352">
    <property type="entry name" value="FERM/acyl-CoA-bd_prot_sf"/>
</dbReference>
<dbReference type="Gene3D" id="2.30.29.30">
    <property type="entry name" value="Pleckstrin-homology domain (PH domain)/Phosphotyrosine-binding domain (PTB)"/>
    <property type="match status" value="1"/>
</dbReference>
<dbReference type="Pfam" id="PF03623">
    <property type="entry name" value="Focal_AT"/>
    <property type="match status" value="1"/>
</dbReference>
<evidence type="ECO:0000256" key="2">
    <source>
        <dbReference type="ARBA" id="ARBA00004316"/>
    </source>
</evidence>
<evidence type="ECO:0000256" key="17">
    <source>
        <dbReference type="ARBA" id="ARBA00051243"/>
    </source>
</evidence>
<dbReference type="GO" id="GO:0007172">
    <property type="term" value="P:signal complex assembly"/>
    <property type="evidence" value="ECO:0007669"/>
    <property type="project" value="InterPro"/>
</dbReference>
<evidence type="ECO:0000256" key="16">
    <source>
        <dbReference type="ARBA" id="ARBA00023273"/>
    </source>
</evidence>
<dbReference type="GO" id="GO:0008284">
    <property type="term" value="P:positive regulation of cell population proliferation"/>
    <property type="evidence" value="ECO:0007669"/>
    <property type="project" value="UniProtKB-ARBA"/>
</dbReference>
<dbReference type="InterPro" id="IPR005189">
    <property type="entry name" value="Focal_adhesion_kin_target_dom"/>
</dbReference>
<dbReference type="Proteomes" id="UP000276776">
    <property type="component" value="Unassembled WGS sequence"/>
</dbReference>
<dbReference type="InterPro" id="IPR050198">
    <property type="entry name" value="Non-receptor_tyrosine_kinases"/>
</dbReference>
<reference evidence="23" key="1">
    <citation type="submission" date="2016-04" db="UniProtKB">
        <authorList>
            <consortium name="WormBaseParasite"/>
        </authorList>
    </citation>
    <scope>IDENTIFICATION</scope>
</reference>
<dbReference type="CDD" id="cd01765">
    <property type="entry name" value="FERM_F0_F1"/>
    <property type="match status" value="1"/>
</dbReference>
<comment type="subcellular location">
    <subcellularLocation>
        <location evidence="1">Cell junction</location>
        <location evidence="1">Focal adhesion</location>
    </subcellularLocation>
    <subcellularLocation>
        <location evidence="3">Cell membrane</location>
        <topology evidence="3">Peripheral membrane protein</topology>
        <orientation evidence="3">Cytoplasmic side</orientation>
    </subcellularLocation>
    <subcellularLocation>
        <location evidence="2">Cell projection</location>
    </subcellularLocation>
    <subcellularLocation>
        <location evidence="4">Cytoplasm</location>
    </subcellularLocation>
</comment>
<dbReference type="GO" id="GO:0005925">
    <property type="term" value="C:focal adhesion"/>
    <property type="evidence" value="ECO:0007669"/>
    <property type="project" value="UniProtKB-SubCell"/>
</dbReference>
<keyword evidence="10 18" id="KW-0547">Nucleotide-binding</keyword>
<dbReference type="Pfam" id="PF00373">
    <property type="entry name" value="FERM_M"/>
    <property type="match status" value="1"/>
</dbReference>
<evidence type="ECO:0000256" key="14">
    <source>
        <dbReference type="ARBA" id="ARBA00023136"/>
    </source>
</evidence>
<dbReference type="PROSITE" id="PS50057">
    <property type="entry name" value="FERM_3"/>
    <property type="match status" value="1"/>
</dbReference>
<evidence type="ECO:0000256" key="13">
    <source>
        <dbReference type="ARBA" id="ARBA00022949"/>
    </source>
</evidence>
<dbReference type="Gene3D" id="1.20.80.10">
    <property type="match status" value="1"/>
</dbReference>
<gene>
    <name evidence="21" type="ORF">TCLT_LOCUS322</name>
</gene>
<evidence type="ECO:0000256" key="11">
    <source>
        <dbReference type="ARBA" id="ARBA00022777"/>
    </source>
</evidence>
<evidence type="ECO:0000256" key="1">
    <source>
        <dbReference type="ARBA" id="ARBA00004246"/>
    </source>
</evidence>
<keyword evidence="9" id="KW-0808">Transferase</keyword>
<evidence type="ECO:0000256" key="15">
    <source>
        <dbReference type="ARBA" id="ARBA00023137"/>
    </source>
</evidence>
<dbReference type="GO" id="GO:0004714">
    <property type="term" value="F:transmembrane receptor protein tyrosine kinase activity"/>
    <property type="evidence" value="ECO:0007669"/>
    <property type="project" value="UniProtKB-EC"/>
</dbReference>
<dbReference type="InterPro" id="IPR041390">
    <property type="entry name" value="FADK_N"/>
</dbReference>
<dbReference type="InterPro" id="IPR000719">
    <property type="entry name" value="Prot_kinase_dom"/>
</dbReference>
<evidence type="ECO:0000256" key="9">
    <source>
        <dbReference type="ARBA" id="ARBA00022679"/>
    </source>
</evidence>
<evidence type="ECO:0000313" key="22">
    <source>
        <dbReference type="Proteomes" id="UP000276776"/>
    </source>
</evidence>
<evidence type="ECO:0000256" key="3">
    <source>
        <dbReference type="ARBA" id="ARBA00004413"/>
    </source>
</evidence>